<proteinExistence type="predicted"/>
<dbReference type="AlphaFoldDB" id="A0A0E0Q6Z9"/>
<organism evidence="2 3">
    <name type="scientific">Oryza rufipogon</name>
    <name type="common">Brownbeard rice</name>
    <name type="synonym">Asian wild rice</name>
    <dbReference type="NCBI Taxonomy" id="4529"/>
    <lineage>
        <taxon>Eukaryota</taxon>
        <taxon>Viridiplantae</taxon>
        <taxon>Streptophyta</taxon>
        <taxon>Embryophyta</taxon>
        <taxon>Tracheophyta</taxon>
        <taxon>Spermatophyta</taxon>
        <taxon>Magnoliopsida</taxon>
        <taxon>Liliopsida</taxon>
        <taxon>Poales</taxon>
        <taxon>Poaceae</taxon>
        <taxon>BOP clade</taxon>
        <taxon>Oryzoideae</taxon>
        <taxon>Oryzeae</taxon>
        <taxon>Oryzinae</taxon>
        <taxon>Oryza</taxon>
    </lineage>
</organism>
<keyword evidence="1" id="KW-0812">Transmembrane</keyword>
<dbReference type="EnsemblPlants" id="ORUFI07G11270.1">
    <property type="protein sequence ID" value="ORUFI07G11270.1"/>
    <property type="gene ID" value="ORUFI07G11270"/>
</dbReference>
<reference evidence="3" key="1">
    <citation type="submission" date="2013-06" db="EMBL/GenBank/DDBJ databases">
        <authorList>
            <person name="Zhao Q."/>
        </authorList>
    </citation>
    <scope>NUCLEOTIDE SEQUENCE</scope>
    <source>
        <strain evidence="3">cv. W1943</strain>
    </source>
</reference>
<evidence type="ECO:0000313" key="2">
    <source>
        <dbReference type="EnsemblPlants" id="ORUFI07G11270.1"/>
    </source>
</evidence>
<dbReference type="Gramene" id="ORUFI07G11270.1">
    <property type="protein sequence ID" value="ORUFI07G11270.1"/>
    <property type="gene ID" value="ORUFI07G11270"/>
</dbReference>
<keyword evidence="1" id="KW-1133">Transmembrane helix</keyword>
<protein>
    <submittedName>
        <fullName evidence="2">Uncharacterized protein</fullName>
    </submittedName>
</protein>
<accession>A0A0E0Q6Z9</accession>
<reference evidence="2" key="2">
    <citation type="submission" date="2015-06" db="UniProtKB">
        <authorList>
            <consortium name="EnsemblPlants"/>
        </authorList>
    </citation>
    <scope>IDENTIFICATION</scope>
</reference>
<keyword evidence="3" id="KW-1185">Reference proteome</keyword>
<name>A0A0E0Q6Z9_ORYRU</name>
<evidence type="ECO:0000313" key="3">
    <source>
        <dbReference type="Proteomes" id="UP000008022"/>
    </source>
</evidence>
<sequence>MGWLKRSNDWGERMCKELRGMVHNSGSHESVTMKVTLSRPGKEFDHYDGPRSHCAVTSSKWDSRTAMVFTTLQIVLIVWVKLRRRCRVVPYSNTPCSRLRRYVIVGIS</sequence>
<dbReference type="HOGENOM" id="CLU_181808_0_0_1"/>
<evidence type="ECO:0000256" key="1">
    <source>
        <dbReference type="SAM" id="Phobius"/>
    </source>
</evidence>
<keyword evidence="1" id="KW-0472">Membrane</keyword>
<feature type="transmembrane region" description="Helical" evidence="1">
    <location>
        <begin position="65"/>
        <end position="82"/>
    </location>
</feature>
<dbReference type="Proteomes" id="UP000008022">
    <property type="component" value="Unassembled WGS sequence"/>
</dbReference>